<dbReference type="Proteomes" id="UP000287502">
    <property type="component" value="Chromosome"/>
</dbReference>
<dbReference type="RefSeq" id="WP_128466649.1">
    <property type="nucleotide sequence ID" value="NZ_CP035108.1"/>
</dbReference>
<protein>
    <recommendedName>
        <fullName evidence="1">4Fe-4S ferredoxin-type domain-containing protein</fullName>
    </recommendedName>
</protein>
<feature type="domain" description="4Fe-4S ferredoxin-type" evidence="1">
    <location>
        <begin position="70"/>
        <end position="99"/>
    </location>
</feature>
<reference evidence="2 3" key="1">
    <citation type="submission" date="2019-01" db="EMBL/GenBank/DDBJ databases">
        <title>Geovibrio thiophilus DSM 11263, complete genome.</title>
        <authorList>
            <person name="Spring S."/>
            <person name="Bunk B."/>
            <person name="Sproer C."/>
        </authorList>
    </citation>
    <scope>NUCLEOTIDE SEQUENCE [LARGE SCALE GENOMIC DNA]</scope>
    <source>
        <strain evidence="2 3">DSM 11263</strain>
    </source>
</reference>
<dbReference type="PROSITE" id="PS51379">
    <property type="entry name" value="4FE4S_FER_2"/>
    <property type="match status" value="1"/>
</dbReference>
<dbReference type="EMBL" id="CP035108">
    <property type="protein sequence ID" value="QAR33363.1"/>
    <property type="molecule type" value="Genomic_DNA"/>
</dbReference>
<name>A0A3R5V1I3_9BACT</name>
<proteinExistence type="predicted"/>
<dbReference type="OrthoDB" id="9807879at2"/>
<evidence type="ECO:0000313" key="2">
    <source>
        <dbReference type="EMBL" id="QAR33363.1"/>
    </source>
</evidence>
<evidence type="ECO:0000259" key="1">
    <source>
        <dbReference type="PROSITE" id="PS51379"/>
    </source>
</evidence>
<keyword evidence="3" id="KW-1185">Reference proteome</keyword>
<dbReference type="SUPFAM" id="SSF54862">
    <property type="entry name" value="4Fe-4S ferredoxins"/>
    <property type="match status" value="1"/>
</dbReference>
<accession>A0A3R5V1I3</accession>
<organism evidence="2 3">
    <name type="scientific">Geovibrio thiophilus</name>
    <dbReference type="NCBI Taxonomy" id="139438"/>
    <lineage>
        <taxon>Bacteria</taxon>
        <taxon>Pseudomonadati</taxon>
        <taxon>Deferribacterota</taxon>
        <taxon>Deferribacteres</taxon>
        <taxon>Deferribacterales</taxon>
        <taxon>Geovibrionaceae</taxon>
        <taxon>Geovibrio</taxon>
    </lineage>
</organism>
<dbReference type="AlphaFoldDB" id="A0A3R5V1I3"/>
<dbReference type="InterPro" id="IPR017896">
    <property type="entry name" value="4Fe4S_Fe-S-bd"/>
</dbReference>
<evidence type="ECO:0000313" key="3">
    <source>
        <dbReference type="Proteomes" id="UP000287502"/>
    </source>
</evidence>
<dbReference type="Gene3D" id="3.30.70.20">
    <property type="match status" value="1"/>
</dbReference>
<sequence>MLSSKSFSNENSMCGDEVYICEGLSGNDTRTILAMFGPMTKLVYLANKFGHCEECQKFCEAGVFEGVNDTFTRLYGSRCTMCCECLFECPVGAVVEAELVCGIIEYT</sequence>
<gene>
    <name evidence="2" type="ORF">EP073_08100</name>
</gene>
<dbReference type="KEGG" id="gtl:EP073_08100"/>